<dbReference type="GO" id="GO:0003677">
    <property type="term" value="F:DNA binding"/>
    <property type="evidence" value="ECO:0007669"/>
    <property type="project" value="UniProtKB-KW"/>
</dbReference>
<dbReference type="PANTHER" id="PTHR30146:SF138">
    <property type="entry name" value="TRANSCRIPTIONAL REGULATORY PROTEIN"/>
    <property type="match status" value="1"/>
</dbReference>
<dbReference type="Proteomes" id="UP001596422">
    <property type="component" value="Unassembled WGS sequence"/>
</dbReference>
<keyword evidence="2 5" id="KW-0238">DNA-binding</keyword>
<evidence type="ECO:0000256" key="3">
    <source>
        <dbReference type="ARBA" id="ARBA00023163"/>
    </source>
</evidence>
<evidence type="ECO:0000256" key="1">
    <source>
        <dbReference type="ARBA" id="ARBA00023015"/>
    </source>
</evidence>
<dbReference type="PROSITE" id="PS50932">
    <property type="entry name" value="HTH_LACI_2"/>
    <property type="match status" value="1"/>
</dbReference>
<evidence type="ECO:0000313" key="6">
    <source>
        <dbReference type="Proteomes" id="UP001596422"/>
    </source>
</evidence>
<proteinExistence type="predicted"/>
<accession>A0ABW2A8I3</accession>
<evidence type="ECO:0000256" key="2">
    <source>
        <dbReference type="ARBA" id="ARBA00023125"/>
    </source>
</evidence>
<protein>
    <submittedName>
        <fullName evidence="5">LacI family DNA-binding transcriptional regulator</fullName>
    </submittedName>
</protein>
<keyword evidence="6" id="KW-1185">Reference proteome</keyword>
<comment type="caution">
    <text evidence="5">The sequence shown here is derived from an EMBL/GenBank/DDBJ whole genome shotgun (WGS) entry which is preliminary data.</text>
</comment>
<dbReference type="PRINTS" id="PR00036">
    <property type="entry name" value="HTHLACI"/>
</dbReference>
<dbReference type="Pfam" id="PF00356">
    <property type="entry name" value="LacI"/>
    <property type="match status" value="1"/>
</dbReference>
<dbReference type="RefSeq" id="WP_379912352.1">
    <property type="nucleotide sequence ID" value="NZ_JBHSWE010000001.1"/>
</dbReference>
<reference evidence="6" key="1">
    <citation type="journal article" date="2019" name="Int. J. Syst. Evol. Microbiol.">
        <title>The Global Catalogue of Microorganisms (GCM) 10K type strain sequencing project: providing services to taxonomists for standard genome sequencing and annotation.</title>
        <authorList>
            <consortium name="The Broad Institute Genomics Platform"/>
            <consortium name="The Broad Institute Genome Sequencing Center for Infectious Disease"/>
            <person name="Wu L."/>
            <person name="Ma J."/>
        </authorList>
    </citation>
    <scope>NUCLEOTIDE SEQUENCE [LARGE SCALE GENOMIC DNA]</scope>
    <source>
        <strain evidence="6">NBRC 111756</strain>
    </source>
</reference>
<dbReference type="PROSITE" id="PS00356">
    <property type="entry name" value="HTH_LACI_1"/>
    <property type="match status" value="1"/>
</dbReference>
<dbReference type="EMBL" id="JBHSWE010000001">
    <property type="protein sequence ID" value="MFC6673731.1"/>
    <property type="molecule type" value="Genomic_DNA"/>
</dbReference>
<dbReference type="SMART" id="SM00354">
    <property type="entry name" value="HTH_LACI"/>
    <property type="match status" value="1"/>
</dbReference>
<keyword evidence="3" id="KW-0804">Transcription</keyword>
<evidence type="ECO:0000259" key="4">
    <source>
        <dbReference type="PROSITE" id="PS50932"/>
    </source>
</evidence>
<keyword evidence="1" id="KW-0805">Transcription regulation</keyword>
<dbReference type="CDD" id="cd01392">
    <property type="entry name" value="HTH_LacI"/>
    <property type="match status" value="1"/>
</dbReference>
<dbReference type="InterPro" id="IPR000843">
    <property type="entry name" value="HTH_LacI"/>
</dbReference>
<gene>
    <name evidence="5" type="ORF">ACFQDL_29325</name>
</gene>
<name>A0ABW2A8I3_9GAMM</name>
<dbReference type="InterPro" id="IPR010982">
    <property type="entry name" value="Lambda_DNA-bd_dom_sf"/>
</dbReference>
<dbReference type="Gene3D" id="1.10.260.40">
    <property type="entry name" value="lambda repressor-like DNA-binding domains"/>
    <property type="match status" value="1"/>
</dbReference>
<dbReference type="PANTHER" id="PTHR30146">
    <property type="entry name" value="LACI-RELATED TRANSCRIPTIONAL REPRESSOR"/>
    <property type="match status" value="1"/>
</dbReference>
<organism evidence="5 6">
    <name type="scientific">Marinobacterium aestuariivivens</name>
    <dbReference type="NCBI Taxonomy" id="1698799"/>
    <lineage>
        <taxon>Bacteria</taxon>
        <taxon>Pseudomonadati</taxon>
        <taxon>Pseudomonadota</taxon>
        <taxon>Gammaproteobacteria</taxon>
        <taxon>Oceanospirillales</taxon>
        <taxon>Oceanospirillaceae</taxon>
        <taxon>Marinobacterium</taxon>
    </lineage>
</organism>
<feature type="domain" description="HTH lacI-type" evidence="4">
    <location>
        <begin position="12"/>
        <end position="66"/>
    </location>
</feature>
<sequence>MSDSSPSTGSRITIADVAREAGVSRTTVSHALNDRGQVDPKTRARVKQIARDLGYRPNLRAQRLRTGKANSIALVSSMPFAVAGGPRVWGS</sequence>
<evidence type="ECO:0000313" key="5">
    <source>
        <dbReference type="EMBL" id="MFC6673731.1"/>
    </source>
</evidence>
<dbReference type="SUPFAM" id="SSF47413">
    <property type="entry name" value="lambda repressor-like DNA-binding domains"/>
    <property type="match status" value="1"/>
</dbReference>